<dbReference type="InterPro" id="IPR004588">
    <property type="entry name" value="IspG_bac-typ"/>
</dbReference>
<feature type="binding site" evidence="7">
    <location>
        <position position="304"/>
    </location>
    <ligand>
        <name>[4Fe-4S] cluster</name>
        <dbReference type="ChEBI" id="CHEBI:49883"/>
    </ligand>
</feature>
<dbReference type="PANTHER" id="PTHR30454:SF0">
    <property type="entry name" value="4-HYDROXY-3-METHYLBUT-2-EN-1-YL DIPHOSPHATE SYNTHASE (FERREDOXIN), CHLOROPLASTIC"/>
    <property type="match status" value="1"/>
</dbReference>
<keyword evidence="6 7" id="KW-0414">Isoprene biosynthesis</keyword>
<evidence type="ECO:0000256" key="2">
    <source>
        <dbReference type="ARBA" id="ARBA00022723"/>
    </source>
</evidence>
<feature type="binding site" evidence="7">
    <location>
        <position position="297"/>
    </location>
    <ligand>
        <name>[4Fe-4S] cluster</name>
        <dbReference type="ChEBI" id="CHEBI:49883"/>
    </ligand>
</feature>
<dbReference type="AlphaFoldDB" id="A0A9D1SGL1"/>
<comment type="caution">
    <text evidence="10">The sequence shown here is derived from an EMBL/GenBank/DDBJ whole genome shotgun (WGS) entry which is preliminary data.</text>
</comment>
<dbReference type="InterPro" id="IPR058579">
    <property type="entry name" value="IspG_C"/>
</dbReference>
<dbReference type="Pfam" id="PF26540">
    <property type="entry name" value="GcpE_C"/>
    <property type="match status" value="1"/>
</dbReference>
<dbReference type="InterPro" id="IPR045854">
    <property type="entry name" value="NO2/SO3_Rdtase_4Fe4S_sf"/>
</dbReference>
<feature type="domain" description="IspG TIM-barrel" evidence="8">
    <location>
        <begin position="5"/>
        <end position="243"/>
    </location>
</feature>
<evidence type="ECO:0000256" key="1">
    <source>
        <dbReference type="ARBA" id="ARBA00022485"/>
    </source>
</evidence>
<dbReference type="GO" id="GO:0016114">
    <property type="term" value="P:terpenoid biosynthetic process"/>
    <property type="evidence" value="ECO:0007669"/>
    <property type="project" value="InterPro"/>
</dbReference>
<dbReference type="Gene3D" id="3.30.413.10">
    <property type="entry name" value="Sulfite Reductase Hemoprotein, domain 1"/>
    <property type="match status" value="1"/>
</dbReference>
<evidence type="ECO:0000259" key="8">
    <source>
        <dbReference type="Pfam" id="PF04551"/>
    </source>
</evidence>
<comment type="pathway">
    <text evidence="7">Isoprenoid biosynthesis; isopentenyl diphosphate biosynthesis via DXP pathway; isopentenyl diphosphate from 1-deoxy-D-xylulose 5-phosphate: step 5/6.</text>
</comment>
<evidence type="ECO:0000256" key="5">
    <source>
        <dbReference type="ARBA" id="ARBA00023014"/>
    </source>
</evidence>
<feature type="binding site" evidence="7">
    <location>
        <position position="262"/>
    </location>
    <ligand>
        <name>[4Fe-4S] cluster</name>
        <dbReference type="ChEBI" id="CHEBI:49883"/>
    </ligand>
</feature>
<dbReference type="InterPro" id="IPR016425">
    <property type="entry name" value="IspG_bac"/>
</dbReference>
<dbReference type="InterPro" id="IPR058578">
    <property type="entry name" value="IspG_TIM"/>
</dbReference>
<dbReference type="EC" id="1.17.7.3" evidence="7"/>
<dbReference type="HAMAP" id="MF_00159">
    <property type="entry name" value="IspG"/>
    <property type="match status" value="1"/>
</dbReference>
<organism evidence="10 11">
    <name type="scientific">Candidatus Scatosoma pullistercoris</name>
    <dbReference type="NCBI Taxonomy" id="2840934"/>
    <lineage>
        <taxon>Bacteria</taxon>
        <taxon>Bacillati</taxon>
        <taxon>Bacillota</taxon>
        <taxon>Clostridia</taxon>
        <taxon>Candidatus Scatosoma</taxon>
    </lineage>
</organism>
<dbReference type="PANTHER" id="PTHR30454">
    <property type="entry name" value="4-HYDROXY-3-METHYLBUT-2-EN-1-YL DIPHOSPHATE SYNTHASE"/>
    <property type="match status" value="1"/>
</dbReference>
<comment type="function">
    <text evidence="7">Converts 2C-methyl-D-erythritol 2,4-cyclodiphosphate (ME-2,4cPP) into 1-hydroxy-2-methyl-2-(E)-butenyl 4-diphosphate.</text>
</comment>
<protein>
    <recommendedName>
        <fullName evidence="7">4-hydroxy-3-methylbut-2-en-1-yl diphosphate synthase (flavodoxin)</fullName>
        <ecNumber evidence="7">1.17.7.3</ecNumber>
    </recommendedName>
    <alternativeName>
        <fullName evidence="7">1-hydroxy-2-methyl-2-(E)-butenyl 4-diphosphate synthase</fullName>
    </alternativeName>
</protein>
<dbReference type="PIRSF" id="PIRSF004640">
    <property type="entry name" value="IspG"/>
    <property type="match status" value="1"/>
</dbReference>
<comment type="catalytic activity">
    <reaction evidence="7">
        <text>(2E)-4-hydroxy-3-methylbut-2-enyl diphosphate + oxidized [flavodoxin] + H2O + 2 H(+) = 2-C-methyl-D-erythritol 2,4-cyclic diphosphate + reduced [flavodoxin]</text>
        <dbReference type="Rhea" id="RHEA:43604"/>
        <dbReference type="Rhea" id="RHEA-COMP:10622"/>
        <dbReference type="Rhea" id="RHEA-COMP:10623"/>
        <dbReference type="ChEBI" id="CHEBI:15377"/>
        <dbReference type="ChEBI" id="CHEBI:15378"/>
        <dbReference type="ChEBI" id="CHEBI:57618"/>
        <dbReference type="ChEBI" id="CHEBI:58210"/>
        <dbReference type="ChEBI" id="CHEBI:58483"/>
        <dbReference type="ChEBI" id="CHEBI:128753"/>
        <dbReference type="EC" id="1.17.7.3"/>
    </reaction>
</comment>
<evidence type="ECO:0000256" key="7">
    <source>
        <dbReference type="HAMAP-Rule" id="MF_00159"/>
    </source>
</evidence>
<keyword evidence="2 7" id="KW-0479">Metal-binding</keyword>
<keyword evidence="4 7" id="KW-0408">Iron</keyword>
<dbReference type="SUPFAM" id="SSF51717">
    <property type="entry name" value="Dihydropteroate synthetase-like"/>
    <property type="match status" value="1"/>
</dbReference>
<comment type="similarity">
    <text evidence="7">Belongs to the IspG family.</text>
</comment>
<reference evidence="10" key="1">
    <citation type="submission" date="2020-10" db="EMBL/GenBank/DDBJ databases">
        <authorList>
            <person name="Gilroy R."/>
        </authorList>
    </citation>
    <scope>NUCLEOTIDE SEQUENCE</scope>
    <source>
        <strain evidence="10">11687</strain>
    </source>
</reference>
<dbReference type="GO" id="GO:0046429">
    <property type="term" value="F:4-hydroxy-3-methylbut-2-en-1-yl diphosphate synthase activity (ferredoxin)"/>
    <property type="evidence" value="ECO:0007669"/>
    <property type="project" value="UniProtKB-UniRule"/>
</dbReference>
<dbReference type="Pfam" id="PF04551">
    <property type="entry name" value="GcpE"/>
    <property type="match status" value="1"/>
</dbReference>
<dbReference type="SUPFAM" id="SSF56014">
    <property type="entry name" value="Nitrite and sulphite reductase 4Fe-4S domain-like"/>
    <property type="match status" value="1"/>
</dbReference>
<comment type="cofactor">
    <cofactor evidence="7">
        <name>[4Fe-4S] cluster</name>
        <dbReference type="ChEBI" id="CHEBI:49883"/>
    </cofactor>
    <text evidence="7">Binds 1 [4Fe-4S] cluster.</text>
</comment>
<dbReference type="InterPro" id="IPR011005">
    <property type="entry name" value="Dihydropteroate_synth-like_sf"/>
</dbReference>
<accession>A0A9D1SGL1</accession>
<gene>
    <name evidence="7 10" type="primary">ispG</name>
    <name evidence="10" type="synonym">gcpE</name>
    <name evidence="10" type="ORF">IAC57_06340</name>
</gene>
<feature type="binding site" evidence="7">
    <location>
        <position position="265"/>
    </location>
    <ligand>
        <name>[4Fe-4S] cluster</name>
        <dbReference type="ChEBI" id="CHEBI:49883"/>
    </ligand>
</feature>
<reference evidence="10" key="2">
    <citation type="journal article" date="2021" name="PeerJ">
        <title>Extensive microbial diversity within the chicken gut microbiome revealed by metagenomics and culture.</title>
        <authorList>
            <person name="Gilroy R."/>
            <person name="Ravi A."/>
            <person name="Getino M."/>
            <person name="Pursley I."/>
            <person name="Horton D.L."/>
            <person name="Alikhan N.F."/>
            <person name="Baker D."/>
            <person name="Gharbi K."/>
            <person name="Hall N."/>
            <person name="Watson M."/>
            <person name="Adriaenssens E.M."/>
            <person name="Foster-Nyarko E."/>
            <person name="Jarju S."/>
            <person name="Secka A."/>
            <person name="Antonio M."/>
            <person name="Oren A."/>
            <person name="Chaudhuri R.R."/>
            <person name="La Ragione R."/>
            <person name="Hildebrand F."/>
            <person name="Pallen M.J."/>
        </authorList>
    </citation>
    <scope>NUCLEOTIDE SEQUENCE</scope>
    <source>
        <strain evidence="10">11687</strain>
    </source>
</reference>
<evidence type="ECO:0000313" key="11">
    <source>
        <dbReference type="Proteomes" id="UP000824081"/>
    </source>
</evidence>
<dbReference type="GO" id="GO:0005506">
    <property type="term" value="F:iron ion binding"/>
    <property type="evidence" value="ECO:0007669"/>
    <property type="project" value="InterPro"/>
</dbReference>
<dbReference type="GO" id="GO:0019288">
    <property type="term" value="P:isopentenyl diphosphate biosynthetic process, methylerythritol 4-phosphate pathway"/>
    <property type="evidence" value="ECO:0007669"/>
    <property type="project" value="UniProtKB-UniRule"/>
</dbReference>
<dbReference type="NCBIfam" id="NF001540">
    <property type="entry name" value="PRK00366.1"/>
    <property type="match status" value="1"/>
</dbReference>
<evidence type="ECO:0000313" key="10">
    <source>
        <dbReference type="EMBL" id="HIU59704.1"/>
    </source>
</evidence>
<dbReference type="Gene3D" id="3.20.20.20">
    <property type="entry name" value="Dihydropteroate synthase-like"/>
    <property type="match status" value="1"/>
</dbReference>
<dbReference type="GO" id="GO:0141197">
    <property type="term" value="F:4-hydroxy-3-methylbut-2-enyl-diphosphate synthase activity (flavodoxin)"/>
    <property type="evidence" value="ECO:0007669"/>
    <property type="project" value="UniProtKB-EC"/>
</dbReference>
<name>A0A9D1SGL1_9FIRM</name>
<feature type="domain" description="IspG C-terminal" evidence="9">
    <location>
        <begin position="258"/>
        <end position="345"/>
    </location>
</feature>
<dbReference type="FunFam" id="3.20.20.20:FF:000001">
    <property type="entry name" value="4-hydroxy-3-methylbut-2-en-1-yl diphosphate synthase (flavodoxin)"/>
    <property type="match status" value="1"/>
</dbReference>
<evidence type="ECO:0000256" key="6">
    <source>
        <dbReference type="ARBA" id="ARBA00023229"/>
    </source>
</evidence>
<dbReference type="NCBIfam" id="TIGR00612">
    <property type="entry name" value="ispG_gcpE"/>
    <property type="match status" value="1"/>
</dbReference>
<keyword evidence="5 7" id="KW-0411">Iron-sulfur</keyword>
<keyword evidence="3 7" id="KW-0560">Oxidoreductase</keyword>
<keyword evidence="1 7" id="KW-0004">4Fe-4S</keyword>
<dbReference type="EMBL" id="DVMZ01000172">
    <property type="protein sequence ID" value="HIU59704.1"/>
    <property type="molecule type" value="Genomic_DNA"/>
</dbReference>
<evidence type="ECO:0000256" key="4">
    <source>
        <dbReference type="ARBA" id="ARBA00023004"/>
    </source>
</evidence>
<dbReference type="Proteomes" id="UP000824081">
    <property type="component" value="Unassembled WGS sequence"/>
</dbReference>
<proteinExistence type="inferred from homology"/>
<dbReference type="GO" id="GO:0051539">
    <property type="term" value="F:4 iron, 4 sulfur cluster binding"/>
    <property type="evidence" value="ECO:0007669"/>
    <property type="project" value="UniProtKB-UniRule"/>
</dbReference>
<evidence type="ECO:0000256" key="3">
    <source>
        <dbReference type="ARBA" id="ARBA00023002"/>
    </source>
</evidence>
<evidence type="ECO:0000259" key="9">
    <source>
        <dbReference type="Pfam" id="PF26540"/>
    </source>
</evidence>
<sequence>MSKQTRQVSVGGVLIGGGSPVKIQSMTTTKTSDIEKLAAQIAALKAAGCEIVRVAVTDEADAAAIGILRGKTGVPIVADIHFSPKLAVAAIENGADKVRINPGNIGGEKEIRYVADCIRAHRIPVRVGANTGSIEPHFLEKYGRSAEALVESALYNVGILEKYGVEDIVISVKASDVPLTVEAYTLLSARTDFPLHVGVTEAGTTEAGIVKSAVGIGALLLRGIGDTIRVSLTDDPVREVYAAQNILRACGLEKEYVEVVSCPTCGRCEWNSMELAARVTEFVRPYKKRAKVAVMGCVVNGPGEAKDADLGIAGGRGKCVLFRKGAPFKTVNAENAGEEFFKELKVLLNDGKDANDGRIPE</sequence>